<dbReference type="Gene3D" id="1.10.287.950">
    <property type="entry name" value="Methyl-accepting chemotaxis protein"/>
    <property type="match status" value="1"/>
</dbReference>
<evidence type="ECO:0000256" key="5">
    <source>
        <dbReference type="ARBA" id="ARBA00022989"/>
    </source>
</evidence>
<dbReference type="InterPro" id="IPR033479">
    <property type="entry name" value="dCache_1"/>
</dbReference>
<dbReference type="Gene3D" id="3.30.450.20">
    <property type="entry name" value="PAS domain"/>
    <property type="match status" value="1"/>
</dbReference>
<evidence type="ECO:0000256" key="1">
    <source>
        <dbReference type="ARBA" id="ARBA00004651"/>
    </source>
</evidence>
<evidence type="ECO:0000256" key="3">
    <source>
        <dbReference type="ARBA" id="ARBA00022500"/>
    </source>
</evidence>
<dbReference type="InterPro" id="IPR004089">
    <property type="entry name" value="MCPsignal_dom"/>
</dbReference>
<dbReference type="GO" id="GO:0005886">
    <property type="term" value="C:plasma membrane"/>
    <property type="evidence" value="ECO:0007669"/>
    <property type="project" value="UniProtKB-SubCell"/>
</dbReference>
<keyword evidence="4 10" id="KW-0812">Transmembrane</keyword>
<dbReference type="Proteomes" id="UP000768462">
    <property type="component" value="Unassembled WGS sequence"/>
</dbReference>
<evidence type="ECO:0000256" key="8">
    <source>
        <dbReference type="ARBA" id="ARBA00029447"/>
    </source>
</evidence>
<feature type="transmembrane region" description="Helical" evidence="10">
    <location>
        <begin position="94"/>
        <end position="115"/>
    </location>
</feature>
<dbReference type="AlphaFoldDB" id="A0A927ZLH7"/>
<gene>
    <name evidence="13" type="ORF">E7215_14900</name>
</gene>
<keyword evidence="6 10" id="KW-0472">Membrane</keyword>
<dbReference type="PROSITE" id="PS50885">
    <property type="entry name" value="HAMP"/>
    <property type="match status" value="1"/>
</dbReference>
<comment type="similarity">
    <text evidence="8">Belongs to the methyl-accepting chemotaxis (MCP) protein family.</text>
</comment>
<proteinExistence type="inferred from homology"/>
<reference evidence="13" key="1">
    <citation type="submission" date="2019-04" db="EMBL/GenBank/DDBJ databases">
        <title>Evolution of Biomass-Degrading Anaerobic Consortia Revealed by Metagenomics.</title>
        <authorList>
            <person name="Peng X."/>
        </authorList>
    </citation>
    <scope>NUCLEOTIDE SEQUENCE</scope>
    <source>
        <strain evidence="13">SIG254</strain>
    </source>
</reference>
<evidence type="ECO:0000256" key="2">
    <source>
        <dbReference type="ARBA" id="ARBA00022475"/>
    </source>
</evidence>
<evidence type="ECO:0000259" key="11">
    <source>
        <dbReference type="PROSITE" id="PS50111"/>
    </source>
</evidence>
<keyword evidence="5 10" id="KW-1133">Transmembrane helix</keyword>
<keyword evidence="3" id="KW-0145">Chemotaxis</keyword>
<dbReference type="SMART" id="SM00283">
    <property type="entry name" value="MA"/>
    <property type="match status" value="1"/>
</dbReference>
<dbReference type="CDD" id="cd18773">
    <property type="entry name" value="PDC1_HK_sensor"/>
    <property type="match status" value="1"/>
</dbReference>
<evidence type="ECO:0000256" key="4">
    <source>
        <dbReference type="ARBA" id="ARBA00022692"/>
    </source>
</evidence>
<keyword evidence="2" id="KW-1003">Cell membrane</keyword>
<name>A0A927ZLH7_9CLOT</name>
<comment type="subcellular location">
    <subcellularLocation>
        <location evidence="1">Cell membrane</location>
        <topology evidence="1">Multi-pass membrane protein</topology>
    </subcellularLocation>
</comment>
<feature type="transmembrane region" description="Helical" evidence="10">
    <location>
        <begin position="382"/>
        <end position="415"/>
    </location>
</feature>
<dbReference type="Pfam" id="PF02743">
    <property type="entry name" value="dCache_1"/>
    <property type="match status" value="1"/>
</dbReference>
<evidence type="ECO:0000259" key="12">
    <source>
        <dbReference type="PROSITE" id="PS50885"/>
    </source>
</evidence>
<comment type="caution">
    <text evidence="13">The sequence shown here is derived from an EMBL/GenBank/DDBJ whole genome shotgun (WGS) entry which is preliminary data.</text>
</comment>
<feature type="domain" description="Methyl-accepting transducer" evidence="11">
    <location>
        <begin position="475"/>
        <end position="740"/>
    </location>
</feature>
<dbReference type="GO" id="GO:0007165">
    <property type="term" value="P:signal transduction"/>
    <property type="evidence" value="ECO:0007669"/>
    <property type="project" value="UniProtKB-KW"/>
</dbReference>
<sequence>MIKRKSDKTLKKRKHSSFNLKSTFQNISKSIKNAFSKITIRHKNSISKKIRNSNKIDKDKINDISNNINSIKSTAKVYKEGKLQVEGTSVKRKILISMIGLTIVSMIITSTIMYINSSKTISSQSTENMEGITTSSIQTISVMMDKVTNEAFALSNSKDNLNVLLNYAQKKNSKEDVKNINEGFKSYISANKHVDRISLVSPEGDIVADSEESLVGANEVDNSYHSTSSSGGKWISNTIKSVAGDKGVLVFTYPVLDEANYSKCVGYIALHVYAESFSTYIENIKIGQIEDSYAYLIDEKGNIIYHPNKEKIGQTIDIPEIKDVVDKAMKGSKVEVGSVEYKINGNKVMSSYGLVPRTNWTMVIDANSNEIRKPVITMVKQIALVALAIVIIGSIIIMVMANVIINPIVTVAALVNKTAKLDLTNDNLAIIKSKDEIGLIYRSIINMREVLREVVGDIAATTEVLTNNANIVEESTESLKIKADETLFETESVSSGIEETSATSQEIAASSTEMIKSVQNIASEALEGYEITKDILKRAQGIKASAIESKEKSNDIYNSVKSELEVAITSSKEVKQIDKLADSILKITQQTNLLALNAAIEAARAGEAGRGFSVVADEVRKLAEESGKTAADIQRIVKIVNKSVEELALSAGRMSNFIEQQVINDYDKNIEQGVLYEKDADQFNNFMNEFSSEAAVLNQAIEGIVTAIDEVSVTVTEGAMGVSSISSKTMDIVGNIESIKSTAIENKENADKLNNTTLKFRL</sequence>
<dbReference type="CDD" id="cd12912">
    <property type="entry name" value="PDC2_MCP_like"/>
    <property type="match status" value="1"/>
</dbReference>
<evidence type="ECO:0000313" key="14">
    <source>
        <dbReference type="Proteomes" id="UP000768462"/>
    </source>
</evidence>
<keyword evidence="7 9" id="KW-0807">Transducer</keyword>
<dbReference type="GO" id="GO:0006935">
    <property type="term" value="P:chemotaxis"/>
    <property type="evidence" value="ECO:0007669"/>
    <property type="project" value="UniProtKB-KW"/>
</dbReference>
<evidence type="ECO:0000313" key="13">
    <source>
        <dbReference type="EMBL" id="MBE6061439.1"/>
    </source>
</evidence>
<feature type="domain" description="HAMP" evidence="12">
    <location>
        <begin position="402"/>
        <end position="456"/>
    </location>
</feature>
<dbReference type="EMBL" id="SVCM01000170">
    <property type="protein sequence ID" value="MBE6061439.1"/>
    <property type="molecule type" value="Genomic_DNA"/>
</dbReference>
<dbReference type="PROSITE" id="PS50111">
    <property type="entry name" value="CHEMOTAXIS_TRANSDUC_2"/>
    <property type="match status" value="1"/>
</dbReference>
<dbReference type="PANTHER" id="PTHR32089:SF112">
    <property type="entry name" value="LYSOZYME-LIKE PROTEIN-RELATED"/>
    <property type="match status" value="1"/>
</dbReference>
<evidence type="ECO:0000256" key="10">
    <source>
        <dbReference type="SAM" id="Phobius"/>
    </source>
</evidence>
<organism evidence="13 14">
    <name type="scientific">Clostridium sulfidigenes</name>
    <dbReference type="NCBI Taxonomy" id="318464"/>
    <lineage>
        <taxon>Bacteria</taxon>
        <taxon>Bacillati</taxon>
        <taxon>Bacillota</taxon>
        <taxon>Clostridia</taxon>
        <taxon>Eubacteriales</taxon>
        <taxon>Clostridiaceae</taxon>
        <taxon>Clostridium</taxon>
    </lineage>
</organism>
<dbReference type="InterPro" id="IPR003660">
    <property type="entry name" value="HAMP_dom"/>
</dbReference>
<dbReference type="PANTHER" id="PTHR32089">
    <property type="entry name" value="METHYL-ACCEPTING CHEMOTAXIS PROTEIN MCPB"/>
    <property type="match status" value="1"/>
</dbReference>
<accession>A0A927ZLH7</accession>
<protein>
    <submittedName>
        <fullName evidence="13">Methyl-accepting chemotaxis protein</fullName>
    </submittedName>
</protein>
<evidence type="ECO:0000256" key="7">
    <source>
        <dbReference type="ARBA" id="ARBA00023224"/>
    </source>
</evidence>
<evidence type="ECO:0000256" key="6">
    <source>
        <dbReference type="ARBA" id="ARBA00023136"/>
    </source>
</evidence>
<dbReference type="Pfam" id="PF00015">
    <property type="entry name" value="MCPsignal"/>
    <property type="match status" value="1"/>
</dbReference>
<evidence type="ECO:0000256" key="9">
    <source>
        <dbReference type="PROSITE-ProRule" id="PRU00284"/>
    </source>
</evidence>
<dbReference type="SUPFAM" id="SSF58104">
    <property type="entry name" value="Methyl-accepting chemotaxis protein (MCP) signaling domain"/>
    <property type="match status" value="1"/>
</dbReference>